<dbReference type="GO" id="GO:0016491">
    <property type="term" value="F:oxidoreductase activity"/>
    <property type="evidence" value="ECO:0007669"/>
    <property type="project" value="TreeGrafter"/>
</dbReference>
<reference evidence="3 4" key="1">
    <citation type="submission" date="2022-03" db="EMBL/GenBank/DDBJ databases">
        <authorList>
            <person name="Nunn A."/>
            <person name="Chopra R."/>
            <person name="Nunn A."/>
            <person name="Contreras Garrido A."/>
        </authorList>
    </citation>
    <scope>NUCLEOTIDE SEQUENCE [LARGE SCALE GENOMIC DNA]</scope>
</reference>
<dbReference type="InterPro" id="IPR045087">
    <property type="entry name" value="Cu-oxidase_fam"/>
</dbReference>
<dbReference type="EMBL" id="OU466862">
    <property type="protein sequence ID" value="CAH2070557.1"/>
    <property type="molecule type" value="Genomic_DNA"/>
</dbReference>
<evidence type="ECO:0000313" key="3">
    <source>
        <dbReference type="EMBL" id="CAH2070557.1"/>
    </source>
</evidence>
<evidence type="ECO:0000313" key="4">
    <source>
        <dbReference type="Proteomes" id="UP000836841"/>
    </source>
</evidence>
<dbReference type="Proteomes" id="UP000836841">
    <property type="component" value="Chromosome 6"/>
</dbReference>
<comment type="similarity">
    <text evidence="1">Belongs to the multicopper oxidase family.</text>
</comment>
<sequence>MGWCQDGGIWVMMTIMAIISSVRAEDPKRFFNWTVTYGKNSPIGHPQRVILINGQFPGPEIHSVTNDNLIINVHNGLDEPFLLSWNGVKLMKNSYQDGLYGTTCPIPPGKSYTYALHVKDQIGSFFYFPSLAVQKASGGFGAFRILNRPRIPLPFPQPTGDLTFLIGDWYSQHDHK</sequence>
<keyword evidence="4" id="KW-1185">Reference proteome</keyword>
<dbReference type="SUPFAM" id="SSF49503">
    <property type="entry name" value="Cupredoxins"/>
    <property type="match status" value="1"/>
</dbReference>
<protein>
    <recommendedName>
        <fullName evidence="2">Plastocyanin-like domain-containing protein</fullName>
    </recommendedName>
</protein>
<name>A0AAU9SQ00_THLAR</name>
<proteinExistence type="inferred from homology"/>
<evidence type="ECO:0000256" key="1">
    <source>
        <dbReference type="ARBA" id="ARBA00010609"/>
    </source>
</evidence>
<accession>A0AAU9SQ00</accession>
<feature type="domain" description="Plastocyanin-like" evidence="2">
    <location>
        <begin position="35"/>
        <end position="148"/>
    </location>
</feature>
<dbReference type="PANTHER" id="PTHR11709">
    <property type="entry name" value="MULTI-COPPER OXIDASE"/>
    <property type="match status" value="1"/>
</dbReference>
<dbReference type="Gene3D" id="2.60.40.420">
    <property type="entry name" value="Cupredoxins - blue copper proteins"/>
    <property type="match status" value="1"/>
</dbReference>
<organism evidence="3 4">
    <name type="scientific">Thlaspi arvense</name>
    <name type="common">Field penny-cress</name>
    <dbReference type="NCBI Taxonomy" id="13288"/>
    <lineage>
        <taxon>Eukaryota</taxon>
        <taxon>Viridiplantae</taxon>
        <taxon>Streptophyta</taxon>
        <taxon>Embryophyta</taxon>
        <taxon>Tracheophyta</taxon>
        <taxon>Spermatophyta</taxon>
        <taxon>Magnoliopsida</taxon>
        <taxon>eudicotyledons</taxon>
        <taxon>Gunneridae</taxon>
        <taxon>Pentapetalae</taxon>
        <taxon>rosids</taxon>
        <taxon>malvids</taxon>
        <taxon>Brassicales</taxon>
        <taxon>Brassicaceae</taxon>
        <taxon>Thlaspideae</taxon>
        <taxon>Thlaspi</taxon>
    </lineage>
</organism>
<dbReference type="PANTHER" id="PTHR11709:SF395">
    <property type="entry name" value="BNAA02G11730D PROTEIN"/>
    <property type="match status" value="1"/>
</dbReference>
<feature type="non-terminal residue" evidence="3">
    <location>
        <position position="176"/>
    </location>
</feature>
<dbReference type="InterPro" id="IPR011707">
    <property type="entry name" value="Cu-oxidase-like_N"/>
</dbReference>
<dbReference type="Pfam" id="PF07732">
    <property type="entry name" value="Cu-oxidase_3"/>
    <property type="match status" value="1"/>
</dbReference>
<gene>
    <name evidence="3" type="ORF">TAV2_LOCUS19772</name>
</gene>
<dbReference type="AlphaFoldDB" id="A0AAU9SQ00"/>
<evidence type="ECO:0000259" key="2">
    <source>
        <dbReference type="Pfam" id="PF07732"/>
    </source>
</evidence>
<dbReference type="InterPro" id="IPR008972">
    <property type="entry name" value="Cupredoxin"/>
</dbReference>
<dbReference type="GO" id="GO:0005507">
    <property type="term" value="F:copper ion binding"/>
    <property type="evidence" value="ECO:0007669"/>
    <property type="project" value="InterPro"/>
</dbReference>